<evidence type="ECO:0000259" key="1">
    <source>
        <dbReference type="Pfam" id="PF19289"/>
    </source>
</evidence>
<dbReference type="GO" id="GO:0008237">
    <property type="term" value="F:metallopeptidase activity"/>
    <property type="evidence" value="ECO:0007669"/>
    <property type="project" value="InterPro"/>
</dbReference>
<dbReference type="GO" id="GO:0006508">
    <property type="term" value="P:proteolysis"/>
    <property type="evidence" value="ECO:0007669"/>
    <property type="project" value="InterPro"/>
</dbReference>
<protein>
    <recommendedName>
        <fullName evidence="1">Metalloprotease TldD/E C-terminal domain-containing protein</fullName>
    </recommendedName>
</protein>
<organism evidence="2">
    <name type="scientific">bioreactor metagenome</name>
    <dbReference type="NCBI Taxonomy" id="1076179"/>
    <lineage>
        <taxon>unclassified sequences</taxon>
        <taxon>metagenomes</taxon>
        <taxon>ecological metagenomes</taxon>
    </lineage>
</organism>
<reference evidence="2" key="1">
    <citation type="submission" date="2019-08" db="EMBL/GenBank/DDBJ databases">
        <authorList>
            <person name="Kucharzyk K."/>
            <person name="Murdoch R.W."/>
            <person name="Higgins S."/>
            <person name="Loffler F."/>
        </authorList>
    </citation>
    <scope>NUCLEOTIDE SEQUENCE</scope>
</reference>
<dbReference type="InterPro" id="IPR035068">
    <property type="entry name" value="TldD/PmbA_N"/>
</dbReference>
<dbReference type="PANTHER" id="PTHR43666">
    <property type="entry name" value="TLDD PROTEIN"/>
    <property type="match status" value="1"/>
</dbReference>
<comment type="caution">
    <text evidence="2">The sequence shown here is derived from an EMBL/GenBank/DDBJ whole genome shotgun (WGS) entry which is preliminary data.</text>
</comment>
<dbReference type="AlphaFoldDB" id="A0A645C5S1"/>
<dbReference type="InterPro" id="IPR036059">
    <property type="entry name" value="TldD/PmbA_sf"/>
</dbReference>
<evidence type="ECO:0000313" key="2">
    <source>
        <dbReference type="EMBL" id="MPM72537.1"/>
    </source>
</evidence>
<name>A0A645C5S1_9ZZZZ</name>
<sequence>MITCEGVTNAVKEAKENLVFLPEGEMVPDLVELPMFLEQERLDKELAVEFSAEQRALRLAEQLKYIEYPYKAFGQLSYAEEVVVIGNSKGIRRYYRGNQVQCNVLVSHENGASGYAAGVSHKAGELNLKTLFDTAFQKAKMNQNPITLPVGAYTVVLEPQAVFNLMMYTSFLGFSAKSIQQKMSFLTDRLGEKLFDEKITIKDDWEDPNALGLPFDMEGTPRSKLTLIDRGIAKEVAYDLETAAKESRASTGHSVGMGFFAGAIPVNMVIEPGQKTLEQIIAETEEGLLVTRFHYMNPVNPRQALLTGLTRDGFYKIEKGQIVAAVANMRMTESMLKALNQVEEISSDGQSISAFIGTVHMPAMKIREFHFTGQTGLKEPGKI</sequence>
<gene>
    <name evidence="2" type="ORF">SDC9_119513</name>
</gene>
<dbReference type="SUPFAM" id="SSF111283">
    <property type="entry name" value="Putative modulator of DNA gyrase, PmbA/TldD"/>
    <property type="match status" value="1"/>
</dbReference>
<accession>A0A645C5S1</accession>
<dbReference type="InterPro" id="IPR045569">
    <property type="entry name" value="Metalloprtase-TldD/E_C"/>
</dbReference>
<dbReference type="PANTHER" id="PTHR43666:SF1">
    <property type="entry name" value="CONSERVED PROTEIN"/>
    <property type="match status" value="1"/>
</dbReference>
<feature type="domain" description="Metalloprotease TldD/E C-terminal" evidence="1">
    <location>
        <begin position="151"/>
        <end position="373"/>
    </location>
</feature>
<dbReference type="EMBL" id="VSSQ01024803">
    <property type="protein sequence ID" value="MPM72537.1"/>
    <property type="molecule type" value="Genomic_DNA"/>
</dbReference>
<dbReference type="Gene3D" id="3.30.2290.10">
    <property type="entry name" value="PmbA/TldD superfamily"/>
    <property type="match status" value="1"/>
</dbReference>
<dbReference type="Pfam" id="PF19289">
    <property type="entry name" value="PmbA_TldD_3rd"/>
    <property type="match status" value="1"/>
</dbReference>
<proteinExistence type="predicted"/>